<dbReference type="GeneID" id="37077186"/>
<feature type="compositionally biased region" description="Basic residues" evidence="1">
    <location>
        <begin position="107"/>
        <end position="120"/>
    </location>
</feature>
<protein>
    <submittedName>
        <fullName evidence="2">Uncharacterized protein</fullName>
    </submittedName>
</protein>
<name>A0A318Z1Q0_9EURO</name>
<feature type="compositionally biased region" description="Polar residues" evidence="1">
    <location>
        <begin position="10"/>
        <end position="39"/>
    </location>
</feature>
<feature type="compositionally biased region" description="Gly residues" evidence="1">
    <location>
        <begin position="149"/>
        <end position="158"/>
    </location>
</feature>
<feature type="compositionally biased region" description="Basic and acidic residues" evidence="1">
    <location>
        <begin position="134"/>
        <end position="148"/>
    </location>
</feature>
<feature type="region of interest" description="Disordered" evidence="1">
    <location>
        <begin position="1"/>
        <end position="189"/>
    </location>
</feature>
<organism evidence="2 3">
    <name type="scientific">Aspergillus saccharolyticus JOP 1030-1</name>
    <dbReference type="NCBI Taxonomy" id="1450539"/>
    <lineage>
        <taxon>Eukaryota</taxon>
        <taxon>Fungi</taxon>
        <taxon>Dikarya</taxon>
        <taxon>Ascomycota</taxon>
        <taxon>Pezizomycotina</taxon>
        <taxon>Eurotiomycetes</taxon>
        <taxon>Eurotiomycetidae</taxon>
        <taxon>Eurotiales</taxon>
        <taxon>Aspergillaceae</taxon>
        <taxon>Aspergillus</taxon>
        <taxon>Aspergillus subgen. Circumdati</taxon>
    </lineage>
</organism>
<dbReference type="STRING" id="1450539.A0A318Z1Q0"/>
<feature type="compositionally biased region" description="Low complexity" evidence="1">
    <location>
        <begin position="76"/>
        <end position="93"/>
    </location>
</feature>
<accession>A0A318Z1Q0</accession>
<proteinExistence type="predicted"/>
<dbReference type="AlphaFoldDB" id="A0A318Z1Q0"/>
<dbReference type="RefSeq" id="XP_025427197.1">
    <property type="nucleotide sequence ID" value="XM_025575958.1"/>
</dbReference>
<dbReference type="OrthoDB" id="2148946at2759"/>
<gene>
    <name evidence="2" type="ORF">BP01DRAFT_360631</name>
</gene>
<dbReference type="Proteomes" id="UP000248349">
    <property type="component" value="Unassembled WGS sequence"/>
</dbReference>
<feature type="region of interest" description="Disordered" evidence="1">
    <location>
        <begin position="215"/>
        <end position="251"/>
    </location>
</feature>
<reference evidence="2 3" key="1">
    <citation type="submission" date="2016-12" db="EMBL/GenBank/DDBJ databases">
        <title>The genomes of Aspergillus section Nigri reveals drivers in fungal speciation.</title>
        <authorList>
            <consortium name="DOE Joint Genome Institute"/>
            <person name="Vesth T.C."/>
            <person name="Nybo J."/>
            <person name="Theobald S."/>
            <person name="Brandl J."/>
            <person name="Frisvad J.C."/>
            <person name="Nielsen K.F."/>
            <person name="Lyhne E.K."/>
            <person name="Kogle M.E."/>
            <person name="Kuo A."/>
            <person name="Riley R."/>
            <person name="Clum A."/>
            <person name="Nolan M."/>
            <person name="Lipzen A."/>
            <person name="Salamov A."/>
            <person name="Henrissat B."/>
            <person name="Wiebenga A."/>
            <person name="De Vries R.P."/>
            <person name="Grigoriev I.V."/>
            <person name="Mortensen U.H."/>
            <person name="Andersen M.R."/>
            <person name="Baker S.E."/>
        </authorList>
    </citation>
    <scope>NUCLEOTIDE SEQUENCE [LARGE SCALE GENOMIC DNA]</scope>
    <source>
        <strain evidence="2 3">JOP 1030-1</strain>
    </source>
</reference>
<evidence type="ECO:0000313" key="3">
    <source>
        <dbReference type="Proteomes" id="UP000248349"/>
    </source>
</evidence>
<evidence type="ECO:0000313" key="2">
    <source>
        <dbReference type="EMBL" id="PYH41215.1"/>
    </source>
</evidence>
<sequence>MPLRDKLQRQQKGSLTTSPPTNQATQQHAAPTTPVSNPSVPHFTFIRTDTTTQEVIRPPVFDGDAPDPDPDPDPNLPAAAAAAAAAATSTLSPVSPPSPSSSCSSPQHRKSRLNPFRRSRAASQSSGVTSPPRARGEGRLSHLLHLDRGGGGVGGGGSRSSSSSSVNIPRDLPQIRTSSRRGDDAQDVEAEWERRATVLVQRNPQFAAACLSPTSAPSGFGMGMDGAASRSRSSSRSRINDPDGDVSDCRGWGGKRVVWLIKVRIGEYSRGDSTT</sequence>
<dbReference type="EMBL" id="KZ821267">
    <property type="protein sequence ID" value="PYH41215.1"/>
    <property type="molecule type" value="Genomic_DNA"/>
</dbReference>
<evidence type="ECO:0000256" key="1">
    <source>
        <dbReference type="SAM" id="MobiDB-lite"/>
    </source>
</evidence>
<keyword evidence="3" id="KW-1185">Reference proteome</keyword>